<dbReference type="EMBL" id="RRNI01000036">
    <property type="protein sequence ID" value="TJH17426.1"/>
    <property type="molecule type" value="Genomic_DNA"/>
</dbReference>
<accession>A0AAQ2I7M6</accession>
<gene>
    <name evidence="1" type="ORF">C9160_22860</name>
</gene>
<comment type="caution">
    <text evidence="1">The sequence shown here is derived from an EMBL/GenBank/DDBJ whole genome shotgun (WGS) entry which is preliminary data.</text>
</comment>
<evidence type="ECO:0000313" key="2">
    <source>
        <dbReference type="Proteomes" id="UP000306700"/>
    </source>
</evidence>
<protein>
    <submittedName>
        <fullName evidence="1">Acetyltransferase</fullName>
    </submittedName>
</protein>
<proteinExistence type="predicted"/>
<name>A0AAQ2I7M6_ECOLX</name>
<evidence type="ECO:0000313" key="1">
    <source>
        <dbReference type="EMBL" id="TJH17426.1"/>
    </source>
</evidence>
<organism evidence="1 2">
    <name type="scientific">Escherichia coli</name>
    <dbReference type="NCBI Taxonomy" id="562"/>
    <lineage>
        <taxon>Bacteria</taxon>
        <taxon>Pseudomonadati</taxon>
        <taxon>Pseudomonadota</taxon>
        <taxon>Gammaproteobacteria</taxon>
        <taxon>Enterobacterales</taxon>
        <taxon>Enterobacteriaceae</taxon>
        <taxon>Escherichia</taxon>
    </lineage>
</organism>
<dbReference type="AlphaFoldDB" id="A0AAQ2I7M6"/>
<reference evidence="1 2" key="1">
    <citation type="submission" date="2018-12" db="EMBL/GenBank/DDBJ databases">
        <title>Food and Water Safety Consortium.</title>
        <authorList>
            <person name="Tyson S."/>
            <person name="Peterson C.-L."/>
            <person name="Olson A."/>
            <person name="Tyler S."/>
            <person name="Cabral J."/>
            <person name="Lynch T."/>
            <person name="Knox N."/>
            <person name="Van Domselaar G."/>
            <person name="Graham M."/>
        </authorList>
    </citation>
    <scope>NUCLEOTIDE SEQUENCE [LARGE SCALE GENOMIC DNA]</scope>
    <source>
        <strain evidence="1 2">FWSEC0384</strain>
    </source>
</reference>
<sequence>MMVYENIKNYYKCIVVYKKEKKKNTVLSNNKLNKSCG</sequence>
<dbReference type="Proteomes" id="UP000306700">
    <property type="component" value="Unassembled WGS sequence"/>
</dbReference>